<name>A0A2I0ATL5_9ASPA</name>
<gene>
    <name evidence="1" type="ORF">AXF42_Ash000986</name>
</gene>
<dbReference type="EMBL" id="KZ451950">
    <property type="protein sequence ID" value="PKA58893.1"/>
    <property type="molecule type" value="Genomic_DNA"/>
</dbReference>
<dbReference type="AlphaFoldDB" id="A0A2I0ATL5"/>
<evidence type="ECO:0000313" key="2">
    <source>
        <dbReference type="Proteomes" id="UP000236161"/>
    </source>
</evidence>
<reference evidence="1 2" key="1">
    <citation type="journal article" date="2017" name="Nature">
        <title>The Apostasia genome and the evolution of orchids.</title>
        <authorList>
            <person name="Zhang G.Q."/>
            <person name="Liu K.W."/>
            <person name="Li Z."/>
            <person name="Lohaus R."/>
            <person name="Hsiao Y.Y."/>
            <person name="Niu S.C."/>
            <person name="Wang J.Y."/>
            <person name="Lin Y.C."/>
            <person name="Xu Q."/>
            <person name="Chen L.J."/>
            <person name="Yoshida K."/>
            <person name="Fujiwara S."/>
            <person name="Wang Z.W."/>
            <person name="Zhang Y.Q."/>
            <person name="Mitsuda N."/>
            <person name="Wang M."/>
            <person name="Liu G.H."/>
            <person name="Pecoraro L."/>
            <person name="Huang H.X."/>
            <person name="Xiao X.J."/>
            <person name="Lin M."/>
            <person name="Wu X.Y."/>
            <person name="Wu W.L."/>
            <person name="Chen Y.Y."/>
            <person name="Chang S.B."/>
            <person name="Sakamoto S."/>
            <person name="Ohme-Takagi M."/>
            <person name="Yagi M."/>
            <person name="Zeng S.J."/>
            <person name="Shen C.Y."/>
            <person name="Yeh C.M."/>
            <person name="Luo Y.B."/>
            <person name="Tsai W.C."/>
            <person name="Van de Peer Y."/>
            <person name="Liu Z.J."/>
        </authorList>
    </citation>
    <scope>NUCLEOTIDE SEQUENCE [LARGE SCALE GENOMIC DNA]</scope>
    <source>
        <strain evidence="2">cv. Shenzhen</strain>
        <tissue evidence="1">Stem</tissue>
    </source>
</reference>
<sequence length="67" mass="7732">MFHCISKRRSLGLSTDMTRIQKEKGLPYTEGGNEEEEEDLCATRPPWFFSSSSPLKALFKDIYRAQC</sequence>
<accession>A0A2I0ATL5</accession>
<organism evidence="1 2">
    <name type="scientific">Apostasia shenzhenica</name>
    <dbReference type="NCBI Taxonomy" id="1088818"/>
    <lineage>
        <taxon>Eukaryota</taxon>
        <taxon>Viridiplantae</taxon>
        <taxon>Streptophyta</taxon>
        <taxon>Embryophyta</taxon>
        <taxon>Tracheophyta</taxon>
        <taxon>Spermatophyta</taxon>
        <taxon>Magnoliopsida</taxon>
        <taxon>Liliopsida</taxon>
        <taxon>Asparagales</taxon>
        <taxon>Orchidaceae</taxon>
        <taxon>Apostasioideae</taxon>
        <taxon>Apostasia</taxon>
    </lineage>
</organism>
<protein>
    <submittedName>
        <fullName evidence="1">Uncharacterized protein</fullName>
    </submittedName>
</protein>
<dbReference type="Proteomes" id="UP000236161">
    <property type="component" value="Unassembled WGS sequence"/>
</dbReference>
<evidence type="ECO:0000313" key="1">
    <source>
        <dbReference type="EMBL" id="PKA58893.1"/>
    </source>
</evidence>
<proteinExistence type="predicted"/>
<keyword evidence="2" id="KW-1185">Reference proteome</keyword>